<accession>A0ACA9QS92</accession>
<gene>
    <name evidence="1" type="ORF">ACOLOM_LOCUS13377</name>
</gene>
<reference evidence="1" key="1">
    <citation type="submission" date="2021-06" db="EMBL/GenBank/DDBJ databases">
        <authorList>
            <person name="Kallberg Y."/>
            <person name="Tangrot J."/>
            <person name="Rosling A."/>
        </authorList>
    </citation>
    <scope>NUCLEOTIDE SEQUENCE</scope>
    <source>
        <strain evidence="1">CL356</strain>
    </source>
</reference>
<feature type="non-terminal residue" evidence="1">
    <location>
        <position position="1"/>
    </location>
</feature>
<evidence type="ECO:0000313" key="2">
    <source>
        <dbReference type="Proteomes" id="UP000789525"/>
    </source>
</evidence>
<protein>
    <submittedName>
        <fullName evidence="1">908_t:CDS:1</fullName>
    </submittedName>
</protein>
<dbReference type="Proteomes" id="UP000789525">
    <property type="component" value="Unassembled WGS sequence"/>
</dbReference>
<feature type="non-terminal residue" evidence="1">
    <location>
        <position position="197"/>
    </location>
</feature>
<keyword evidence="2" id="KW-1185">Reference proteome</keyword>
<sequence>FLDFLSGLFGKERKGPLITLSWDEAHVLNLHGYPDLTKTTRWTQFNEFRRVLEYCDRSGKLFSLLLSTTGNIDQLSPAPKNDSSLRIETQVLRLPYPFINLDFDQFADGLVDPKKGFKLSGAIQPEWMVRWSTRYINGDQEVKDRIFDFAQAKLLCKETVDEKMILGREDILAIMGLRLGLKLTAQNKYDADVAKGL</sequence>
<name>A0ACA9QS92_9GLOM</name>
<proteinExistence type="predicted"/>
<organism evidence="1 2">
    <name type="scientific">Acaulospora colombiana</name>
    <dbReference type="NCBI Taxonomy" id="27376"/>
    <lineage>
        <taxon>Eukaryota</taxon>
        <taxon>Fungi</taxon>
        <taxon>Fungi incertae sedis</taxon>
        <taxon>Mucoromycota</taxon>
        <taxon>Glomeromycotina</taxon>
        <taxon>Glomeromycetes</taxon>
        <taxon>Diversisporales</taxon>
        <taxon>Acaulosporaceae</taxon>
        <taxon>Acaulospora</taxon>
    </lineage>
</organism>
<dbReference type="EMBL" id="CAJVPT010060920">
    <property type="protein sequence ID" value="CAG8764506.1"/>
    <property type="molecule type" value="Genomic_DNA"/>
</dbReference>
<comment type="caution">
    <text evidence="1">The sequence shown here is derived from an EMBL/GenBank/DDBJ whole genome shotgun (WGS) entry which is preliminary data.</text>
</comment>
<evidence type="ECO:0000313" key="1">
    <source>
        <dbReference type="EMBL" id="CAG8764506.1"/>
    </source>
</evidence>